<evidence type="ECO:0000256" key="2">
    <source>
        <dbReference type="ARBA" id="ARBA00022679"/>
    </source>
</evidence>
<evidence type="ECO:0000256" key="3">
    <source>
        <dbReference type="ARBA" id="ARBA00022694"/>
    </source>
</evidence>
<comment type="caution">
    <text evidence="8">The sequence shown here is derived from an EMBL/GenBank/DDBJ whole genome shotgun (WGS) entry which is preliminary data.</text>
</comment>
<evidence type="ECO:0000313" key="9">
    <source>
        <dbReference type="Proteomes" id="UP001381693"/>
    </source>
</evidence>
<keyword evidence="6" id="KW-0963">Cytoplasm</keyword>
<protein>
    <recommendedName>
        <fullName evidence="6">Queuine tRNA-ribosyltransferase catalytic subunit 1</fullName>
        <ecNumber evidence="6">2.4.2.64</ecNumber>
    </recommendedName>
    <alternativeName>
        <fullName evidence="6">Guanine insertion enzyme</fullName>
    </alternativeName>
    <alternativeName>
        <fullName evidence="6">tRNA-guanine transglycosylase</fullName>
    </alternativeName>
</protein>
<evidence type="ECO:0000256" key="4">
    <source>
        <dbReference type="ARBA" id="ARBA00022723"/>
    </source>
</evidence>
<dbReference type="PANTHER" id="PTHR43530:SF1">
    <property type="entry name" value="QUEUINE TRNA-RIBOSYLTRANSFERASE CATALYTIC SUBUNIT 1"/>
    <property type="match status" value="1"/>
</dbReference>
<keyword evidence="5 6" id="KW-0862">Zinc</keyword>
<feature type="binding site" evidence="6">
    <location>
        <position position="357"/>
    </location>
    <ligand>
        <name>Zn(2+)</name>
        <dbReference type="ChEBI" id="CHEBI:29105"/>
    </ligand>
</feature>
<dbReference type="AlphaFoldDB" id="A0AAN8XEG2"/>
<accession>A0AAN8XEG2</accession>
<dbReference type="InterPro" id="IPR036511">
    <property type="entry name" value="TGT-like_sf"/>
</dbReference>
<evidence type="ECO:0000313" key="8">
    <source>
        <dbReference type="EMBL" id="KAK7081902.1"/>
    </source>
</evidence>
<dbReference type="InterPro" id="IPR002616">
    <property type="entry name" value="tRNA_ribo_trans-like"/>
</dbReference>
<organism evidence="8 9">
    <name type="scientific">Halocaridina rubra</name>
    <name type="common">Hawaiian red shrimp</name>
    <dbReference type="NCBI Taxonomy" id="373956"/>
    <lineage>
        <taxon>Eukaryota</taxon>
        <taxon>Metazoa</taxon>
        <taxon>Ecdysozoa</taxon>
        <taxon>Arthropoda</taxon>
        <taxon>Crustacea</taxon>
        <taxon>Multicrustacea</taxon>
        <taxon>Malacostraca</taxon>
        <taxon>Eumalacostraca</taxon>
        <taxon>Eucarida</taxon>
        <taxon>Decapoda</taxon>
        <taxon>Pleocyemata</taxon>
        <taxon>Caridea</taxon>
        <taxon>Atyoidea</taxon>
        <taxon>Atyidae</taxon>
        <taxon>Halocaridina</taxon>
    </lineage>
</organism>
<dbReference type="NCBIfam" id="TIGR00430">
    <property type="entry name" value="Q_tRNA_tgt"/>
    <property type="match status" value="1"/>
</dbReference>
<feature type="domain" description="tRNA-guanine(15) transglycosylase-like" evidence="7">
    <location>
        <begin position="35"/>
        <end position="390"/>
    </location>
</feature>
<dbReference type="PANTHER" id="PTHR43530">
    <property type="entry name" value="QUEUINE TRNA-RIBOSYLTRANSFERASE CATALYTIC SUBUNIT 1"/>
    <property type="match status" value="1"/>
</dbReference>
<dbReference type="GO" id="GO:0006400">
    <property type="term" value="P:tRNA modification"/>
    <property type="evidence" value="ECO:0007669"/>
    <property type="project" value="InterPro"/>
</dbReference>
<keyword evidence="1 6" id="KW-0328">Glycosyltransferase</keyword>
<feature type="binding site" evidence="6">
    <location>
        <begin position="114"/>
        <end position="118"/>
    </location>
    <ligand>
        <name>substrate</name>
    </ligand>
</feature>
<evidence type="ECO:0000259" key="7">
    <source>
        <dbReference type="Pfam" id="PF01702"/>
    </source>
</evidence>
<comment type="subcellular location">
    <subcellularLocation>
        <location evidence="6">Cytoplasm</location>
    </subcellularLocation>
</comment>
<feature type="region of interest" description="RNA binding; important for wobble base 34 recognition" evidence="6">
    <location>
        <begin position="294"/>
        <end position="298"/>
    </location>
</feature>
<dbReference type="Pfam" id="PF01702">
    <property type="entry name" value="TGT"/>
    <property type="match status" value="1"/>
</dbReference>
<dbReference type="Proteomes" id="UP001381693">
    <property type="component" value="Unassembled WGS sequence"/>
</dbReference>
<evidence type="ECO:0000256" key="5">
    <source>
        <dbReference type="ARBA" id="ARBA00022833"/>
    </source>
</evidence>
<dbReference type="Gene3D" id="3.20.20.105">
    <property type="entry name" value="Queuine tRNA-ribosyltransferase-like"/>
    <property type="match status" value="1"/>
</dbReference>
<dbReference type="GO" id="GO:0046872">
    <property type="term" value="F:metal ion binding"/>
    <property type="evidence" value="ECO:0007669"/>
    <property type="project" value="UniProtKB-KW"/>
</dbReference>
<dbReference type="NCBIfam" id="TIGR00449">
    <property type="entry name" value="tgt_general"/>
    <property type="match status" value="1"/>
</dbReference>
<comment type="catalytic activity">
    <reaction evidence="6">
        <text>guanosine(34) in tRNA + queuine = queuosine(34) in tRNA + guanine</text>
        <dbReference type="Rhea" id="RHEA:16633"/>
        <dbReference type="Rhea" id="RHEA-COMP:10341"/>
        <dbReference type="Rhea" id="RHEA-COMP:18571"/>
        <dbReference type="ChEBI" id="CHEBI:16235"/>
        <dbReference type="ChEBI" id="CHEBI:17433"/>
        <dbReference type="ChEBI" id="CHEBI:74269"/>
        <dbReference type="ChEBI" id="CHEBI:194431"/>
        <dbReference type="EC" id="2.4.2.64"/>
    </reaction>
</comment>
<keyword evidence="4 6" id="KW-0479">Metal-binding</keyword>
<keyword evidence="3 6" id="KW-0819">tRNA processing</keyword>
<feature type="region of interest" description="RNA binding" evidence="6">
    <location>
        <begin position="270"/>
        <end position="276"/>
    </location>
</feature>
<proteinExistence type="inferred from homology"/>
<gene>
    <name evidence="8" type="primary">QTRT1</name>
    <name evidence="8" type="ORF">SK128_010663</name>
</gene>
<dbReference type="HAMAP" id="MF_00168">
    <property type="entry name" value="Q_tRNA_Tgt"/>
    <property type="match status" value="1"/>
</dbReference>
<feature type="binding site" evidence="6">
    <location>
        <position position="168"/>
    </location>
    <ligand>
        <name>substrate</name>
    </ligand>
</feature>
<reference evidence="8 9" key="1">
    <citation type="submission" date="2023-11" db="EMBL/GenBank/DDBJ databases">
        <title>Halocaridina rubra genome assembly.</title>
        <authorList>
            <person name="Smith C."/>
        </authorList>
    </citation>
    <scope>NUCLEOTIDE SEQUENCE [LARGE SCALE GENOMIC DNA]</scope>
    <source>
        <strain evidence="8">EP-1</strain>
        <tissue evidence="8">Whole</tissue>
    </source>
</reference>
<dbReference type="InterPro" id="IPR004803">
    <property type="entry name" value="TGT"/>
</dbReference>
<feature type="binding site" evidence="6">
    <location>
        <position position="327"/>
    </location>
    <ligand>
        <name>Zn(2+)</name>
        <dbReference type="ChEBI" id="CHEBI:29105"/>
    </ligand>
</feature>
<feature type="binding site" evidence="6">
    <location>
        <position position="332"/>
    </location>
    <ligand>
        <name>Zn(2+)</name>
        <dbReference type="ChEBI" id="CHEBI:29105"/>
    </ligand>
</feature>
<feature type="binding site" evidence="6">
    <location>
        <position position="239"/>
    </location>
    <ligand>
        <name>substrate</name>
    </ligand>
</feature>
<sequence length="412" mass="46270">MATTTSLASGASSVITSSSSSPALTFKILAECSISKARTSIMKLPHYTVELPMFMPVGTQGTMKGLLPEQVKEANAQIILGNTYHLGTRPGKDLLNKFQSLHNFMQWDRAILTDSGGFQMVSLLELAEITEEGVKFRSPYDGSECMLTPEESIEIQNAIGGDIMMQLDDVVDVREKEYERFKIATYRTTRWLDRCMKANKNPDMQNLFPIIQGGLFPDLRKISLEELTARNAPGYAIGGLSGGEEKDKFWPVVHLCTNHLPKNKPRYCMGVGFAVDLVVCCALGVDMFDCVFPTRTARFGCALVDNGQINLKAREFANDFQPIDDKCDCTTCQNYTRSYLNTIVTKETVACHLLSIHNIAYQMRLMRNIRESIKEGRFVEFVQDFMETYYRDQAYPQWVIDALAAVNITLNS</sequence>
<comment type="cofactor">
    <cofactor evidence="6">
        <name>Zn(2+)</name>
        <dbReference type="ChEBI" id="CHEBI:29105"/>
    </cofactor>
</comment>
<dbReference type="GO" id="GO:0005829">
    <property type="term" value="C:cytosol"/>
    <property type="evidence" value="ECO:0007669"/>
    <property type="project" value="TreeGrafter"/>
</dbReference>
<feature type="active site" description="Nucleophile" evidence="6">
    <location>
        <position position="289"/>
    </location>
</feature>
<name>A0AAN8XEG2_HALRR</name>
<evidence type="ECO:0000256" key="1">
    <source>
        <dbReference type="ARBA" id="ARBA00022676"/>
    </source>
</evidence>
<dbReference type="SUPFAM" id="SSF51713">
    <property type="entry name" value="tRNA-guanine transglycosylase"/>
    <property type="match status" value="1"/>
</dbReference>
<dbReference type="EMBL" id="JAXCGZ010004348">
    <property type="protein sequence ID" value="KAK7081902.1"/>
    <property type="molecule type" value="Genomic_DNA"/>
</dbReference>
<comment type="similarity">
    <text evidence="6">Belongs to the queuine tRNA-ribosyltransferase family.</text>
</comment>
<feature type="active site" description="Proton acceptor" evidence="6">
    <location>
        <position position="114"/>
    </location>
</feature>
<dbReference type="GO" id="GO:0008479">
    <property type="term" value="F:tRNA-guanosine(34) queuine transglycosylase activity"/>
    <property type="evidence" value="ECO:0007669"/>
    <property type="project" value="UniProtKB-UniRule"/>
</dbReference>
<feature type="binding site" evidence="6">
    <location>
        <position position="212"/>
    </location>
    <ligand>
        <name>substrate</name>
    </ligand>
</feature>
<dbReference type="EC" id="2.4.2.64" evidence="6"/>
<comment type="function">
    <text evidence="6">Catalytic subunit of the queuine tRNA-ribosyltransferase (TGT) that catalyzes the base-exchange of a guanine (G) residue with queuine (Q) at position 34 (anticodon wobble position) in tRNAs with GU(N) anticodons (tRNA-Asp, -Asn, -His and -Tyr), resulting in the hypermodified nucleoside queuosine (7-(((4,5-cis-dihydroxy-2-cyclopenten-1-yl)amino)methyl)-7-deazaguanosine). Catalysis occurs through a double-displacement mechanism. The nucleophile active site attacks the C1' of nucleotide 34 to detach the guanine base from the RNA, forming a covalent enzyme-RNA intermediate. The proton acceptor active site deprotonates the incoming queuine, allowing a nucleophilic attack on the C1' of the ribose to form the product.</text>
</comment>
<keyword evidence="9" id="KW-1185">Reference proteome</keyword>
<evidence type="ECO:0000256" key="6">
    <source>
        <dbReference type="HAMAP-Rule" id="MF_03218"/>
    </source>
</evidence>
<feature type="binding site" evidence="6">
    <location>
        <position position="329"/>
    </location>
    <ligand>
        <name>Zn(2+)</name>
        <dbReference type="ChEBI" id="CHEBI:29105"/>
    </ligand>
</feature>
<keyword evidence="2 6" id="KW-0808">Transferase</keyword>
<comment type="subunit">
    <text evidence="6">Heterodimer of a catalytic subunit and an accessory subunit.</text>
</comment>